<dbReference type="RefSeq" id="WP_084121641.1">
    <property type="nucleotide sequence ID" value="NZ_LT838813.1"/>
</dbReference>
<protein>
    <submittedName>
        <fullName evidence="1">Uncharacterized protein</fullName>
    </submittedName>
</protein>
<sequence>MKKKNKKKTVHVHRTIMFQELEKVMDFALETDEYTKAMESNVFGKKSADGIKQTSNFLLRIYTFDPEASNFKAFKYFWNISDQSEKPLLVFLFAFGQDYLLFESADVISQTPLGDKVSVEAFKENLEKFYPNKYSAVTSHSIGKNLASSWKQAGYIEGKTKNIRVQPNITYKVAAFAFLLAFLQGDRGEYIMNNPIVKSLCLGESSLRELAIEAAKQDLLQYQYGGSVTSFAFPQLLSKLNIKE</sequence>
<reference evidence="2" key="1">
    <citation type="submission" date="2017-04" db="EMBL/GenBank/DDBJ databases">
        <authorList>
            <person name="Varghese N."/>
            <person name="Submissions S."/>
        </authorList>
    </citation>
    <scope>NUCLEOTIDE SEQUENCE [LARGE SCALE GENOMIC DNA]</scope>
    <source>
        <strain evidence="2">DSM 16537</strain>
    </source>
</reference>
<dbReference type="OrthoDB" id="69057at2"/>
<dbReference type="AlphaFoldDB" id="A0A1W2H7G6"/>
<evidence type="ECO:0000313" key="2">
    <source>
        <dbReference type="Proteomes" id="UP000192333"/>
    </source>
</evidence>
<gene>
    <name evidence="1" type="ORF">SAMN00777080_3497</name>
</gene>
<organism evidence="1 2">
    <name type="scientific">Aquiflexum balticum DSM 16537</name>
    <dbReference type="NCBI Taxonomy" id="758820"/>
    <lineage>
        <taxon>Bacteria</taxon>
        <taxon>Pseudomonadati</taxon>
        <taxon>Bacteroidota</taxon>
        <taxon>Cytophagia</taxon>
        <taxon>Cytophagales</taxon>
        <taxon>Cyclobacteriaceae</taxon>
        <taxon>Aquiflexum</taxon>
    </lineage>
</organism>
<dbReference type="STRING" id="758820.SAMN00777080_3497"/>
<evidence type="ECO:0000313" key="1">
    <source>
        <dbReference type="EMBL" id="SMD44861.1"/>
    </source>
</evidence>
<dbReference type="EMBL" id="LT838813">
    <property type="protein sequence ID" value="SMD44861.1"/>
    <property type="molecule type" value="Genomic_DNA"/>
</dbReference>
<accession>A0A1W2H7G6</accession>
<proteinExistence type="predicted"/>
<name>A0A1W2H7G6_9BACT</name>
<dbReference type="Proteomes" id="UP000192333">
    <property type="component" value="Chromosome I"/>
</dbReference>
<keyword evidence="2" id="KW-1185">Reference proteome</keyword>